<dbReference type="SUPFAM" id="SSF54211">
    <property type="entry name" value="Ribosomal protein S5 domain 2-like"/>
    <property type="match status" value="1"/>
</dbReference>
<keyword evidence="1 3" id="KW-0418">Kinase</keyword>
<dbReference type="Pfam" id="PF00288">
    <property type="entry name" value="GHMP_kinases_N"/>
    <property type="match status" value="1"/>
</dbReference>
<dbReference type="EC" id="2.7.1.177" evidence="3"/>
<reference evidence="3 4" key="1">
    <citation type="submission" date="2015-12" db="EMBL/GenBank/DDBJ databases">
        <title>Genome sequence of Aneurinibacillus soli.</title>
        <authorList>
            <person name="Lee J.S."/>
            <person name="Lee K.C."/>
            <person name="Kim K.K."/>
            <person name="Lee B.W."/>
        </authorList>
    </citation>
    <scope>NUCLEOTIDE SEQUENCE [LARGE SCALE GENOMIC DNA]</scope>
    <source>
        <strain evidence="3 4">CB4</strain>
    </source>
</reference>
<dbReference type="GO" id="GO:0016301">
    <property type="term" value="F:kinase activity"/>
    <property type="evidence" value="ECO:0007669"/>
    <property type="project" value="UniProtKB-KW"/>
</dbReference>
<dbReference type="RefSeq" id="WP_096463739.1">
    <property type="nucleotide sequence ID" value="NZ_AP017312.1"/>
</dbReference>
<sequence>MKAATGTACHTFGELLQGQYDGAPFLVSLPIQSYVRATFYPGGAGELITSPRKIKVRRILRRLMNEYEIPFEGTLLLEQSLPEGKGFATSTADMVAACRAVSKAYRLHLLPHHISSLLVQVEPTDGIMYDEVVAYRHHHGEVMASLGQLPPLRIIGVDRGGRIDTVSFNRQAQPYTVQEEKEYEGLLLMLQEAFRSGDSEMIGYVATKSADMHQKRLLHPDLERMKELCREVDGLGVTIAHSGTLAGILLDASSTDYIKQEEKLCERMKGWHRSLHKFSVARSQKGIHV</sequence>
<dbReference type="PIRSF" id="PIRSF033887">
    <property type="entry name" value="PduX"/>
    <property type="match status" value="1"/>
</dbReference>
<gene>
    <name evidence="3" type="primary">pduX</name>
    <name evidence="3" type="ORF">CB4_00866</name>
</gene>
<dbReference type="InterPro" id="IPR012363">
    <property type="entry name" value="PduX"/>
</dbReference>
<dbReference type="KEGG" id="asoc:CB4_00866"/>
<evidence type="ECO:0000313" key="4">
    <source>
        <dbReference type="Proteomes" id="UP000217696"/>
    </source>
</evidence>
<keyword evidence="4" id="KW-1185">Reference proteome</keyword>
<accession>A0A0U5C4P8</accession>
<dbReference type="OrthoDB" id="4548147at2"/>
<proteinExistence type="predicted"/>
<dbReference type="InterPro" id="IPR020568">
    <property type="entry name" value="Ribosomal_Su5_D2-typ_SF"/>
</dbReference>
<evidence type="ECO:0000313" key="3">
    <source>
        <dbReference type="EMBL" id="BAU26723.1"/>
    </source>
</evidence>
<dbReference type="Gene3D" id="3.30.230.10">
    <property type="match status" value="1"/>
</dbReference>
<dbReference type="Proteomes" id="UP000217696">
    <property type="component" value="Chromosome"/>
</dbReference>
<feature type="domain" description="GHMP kinase N-terminal" evidence="2">
    <location>
        <begin position="56"/>
        <end position="123"/>
    </location>
</feature>
<protein>
    <submittedName>
        <fullName evidence="3">L-threonine kinase</fullName>
        <ecNumber evidence="3">2.7.1.177</ecNumber>
    </submittedName>
</protein>
<name>A0A0U5C4P8_9BACL</name>
<organism evidence="3 4">
    <name type="scientific">Aneurinibacillus soli</name>
    <dbReference type="NCBI Taxonomy" id="1500254"/>
    <lineage>
        <taxon>Bacteria</taxon>
        <taxon>Bacillati</taxon>
        <taxon>Bacillota</taxon>
        <taxon>Bacilli</taxon>
        <taxon>Bacillales</taxon>
        <taxon>Paenibacillaceae</taxon>
        <taxon>Aneurinibacillus group</taxon>
        <taxon>Aneurinibacillus</taxon>
    </lineage>
</organism>
<dbReference type="GO" id="GO:0005524">
    <property type="term" value="F:ATP binding"/>
    <property type="evidence" value="ECO:0007669"/>
    <property type="project" value="InterPro"/>
</dbReference>
<dbReference type="EMBL" id="AP017312">
    <property type="protein sequence ID" value="BAU26723.1"/>
    <property type="molecule type" value="Genomic_DNA"/>
</dbReference>
<dbReference type="InterPro" id="IPR014721">
    <property type="entry name" value="Ribsml_uS5_D2-typ_fold_subgr"/>
</dbReference>
<dbReference type="InterPro" id="IPR006204">
    <property type="entry name" value="GHMP_kinase_N_dom"/>
</dbReference>
<evidence type="ECO:0000256" key="1">
    <source>
        <dbReference type="ARBA" id="ARBA00022777"/>
    </source>
</evidence>
<dbReference type="AlphaFoldDB" id="A0A0U5C4P8"/>
<evidence type="ECO:0000259" key="2">
    <source>
        <dbReference type="Pfam" id="PF00288"/>
    </source>
</evidence>
<keyword evidence="3" id="KW-0808">Transferase</keyword>